<proteinExistence type="predicted"/>
<name>A0ABW7FAQ8_9BURK</name>
<evidence type="ECO:0000313" key="2">
    <source>
        <dbReference type="Proteomes" id="UP001606210"/>
    </source>
</evidence>
<organism evidence="1 2">
    <name type="scientific">Pelomonas parva</name>
    <dbReference type="NCBI Taxonomy" id="3299032"/>
    <lineage>
        <taxon>Bacteria</taxon>
        <taxon>Pseudomonadati</taxon>
        <taxon>Pseudomonadota</taxon>
        <taxon>Betaproteobacteria</taxon>
        <taxon>Burkholderiales</taxon>
        <taxon>Sphaerotilaceae</taxon>
        <taxon>Roseateles</taxon>
    </lineage>
</organism>
<comment type="caution">
    <text evidence="1">The sequence shown here is derived from an EMBL/GenBank/DDBJ whole genome shotgun (WGS) entry which is preliminary data.</text>
</comment>
<dbReference type="Proteomes" id="UP001606210">
    <property type="component" value="Unassembled WGS sequence"/>
</dbReference>
<dbReference type="EMBL" id="JBIGHV010000013">
    <property type="protein sequence ID" value="MFG6433550.1"/>
    <property type="molecule type" value="Genomic_DNA"/>
</dbReference>
<sequence>MTANSQEPSRAAALSKPLCCRYVLAEFKTLTLPVRRDGVVEQSRWRWALGLFKGDQYELLGAWSAQVPALSVAHELHDRGIEHIMAISAEGGVDCRATYPDAVAWSACSDPHAASAFGPRRRAALLSAAATAERLQASLTRAIKRRAPFADEGAAVAFLMHALENADRQLQGLPKLRFETALRRSRAMEAPASQQAA</sequence>
<keyword evidence="2" id="KW-1185">Reference proteome</keyword>
<protein>
    <submittedName>
        <fullName evidence="1">Uncharacterized protein</fullName>
    </submittedName>
</protein>
<gene>
    <name evidence="1" type="ORF">ACG00Y_26825</name>
</gene>
<dbReference type="RefSeq" id="WP_394484379.1">
    <property type="nucleotide sequence ID" value="NZ_JBIGHV010000013.1"/>
</dbReference>
<reference evidence="1 2" key="1">
    <citation type="submission" date="2024-08" db="EMBL/GenBank/DDBJ databases">
        <authorList>
            <person name="Lu H."/>
        </authorList>
    </citation>
    <scope>NUCLEOTIDE SEQUENCE [LARGE SCALE GENOMIC DNA]</scope>
    <source>
        <strain evidence="1 2">LYH14W</strain>
    </source>
</reference>
<accession>A0ABW7FAQ8</accession>
<evidence type="ECO:0000313" key="1">
    <source>
        <dbReference type="EMBL" id="MFG6433550.1"/>
    </source>
</evidence>